<protein>
    <recommendedName>
        <fullName evidence="1">F-box domain-containing protein</fullName>
    </recommendedName>
</protein>
<dbReference type="PROSITE" id="PS50181">
    <property type="entry name" value="FBOX"/>
    <property type="match status" value="1"/>
</dbReference>
<organism evidence="2 3">
    <name type="scientific">Emericella nidulans (strain FGSC A4 / ATCC 38163 / CBS 112.46 / NRRL 194 / M139)</name>
    <name type="common">Aspergillus nidulans</name>
    <dbReference type="NCBI Taxonomy" id="227321"/>
    <lineage>
        <taxon>Eukaryota</taxon>
        <taxon>Fungi</taxon>
        <taxon>Dikarya</taxon>
        <taxon>Ascomycota</taxon>
        <taxon>Pezizomycotina</taxon>
        <taxon>Eurotiomycetes</taxon>
        <taxon>Eurotiomycetidae</taxon>
        <taxon>Eurotiales</taxon>
        <taxon>Aspergillaceae</taxon>
        <taxon>Aspergillus</taxon>
        <taxon>Aspergillus subgen. Nidulantes</taxon>
    </lineage>
</organism>
<dbReference type="CDD" id="cd09917">
    <property type="entry name" value="F-box_SF"/>
    <property type="match status" value="1"/>
</dbReference>
<gene>
    <name evidence="2" type="ORF">ANIA_06999</name>
</gene>
<dbReference type="AlphaFoldDB" id="Q5AXI1"/>
<feature type="domain" description="F-box" evidence="1">
    <location>
        <begin position="51"/>
        <end position="101"/>
    </location>
</feature>
<dbReference type="GeneID" id="2869984"/>
<dbReference type="EMBL" id="BN001304">
    <property type="protein sequence ID" value="CBF79286.1"/>
    <property type="molecule type" value="Genomic_DNA"/>
</dbReference>
<dbReference type="InParanoid" id="Q5AXI1"/>
<dbReference type="VEuPathDB" id="FungiDB:AN6999"/>
<dbReference type="OrthoDB" id="5295250at2759"/>
<dbReference type="Pfam" id="PF12937">
    <property type="entry name" value="F-box-like"/>
    <property type="match status" value="1"/>
</dbReference>
<dbReference type="Proteomes" id="UP000000560">
    <property type="component" value="Chromosome IV"/>
</dbReference>
<keyword evidence="3" id="KW-1185">Reference proteome</keyword>
<reference evidence="3" key="1">
    <citation type="journal article" date="2005" name="Nature">
        <title>Sequencing of Aspergillus nidulans and comparative analysis with A. fumigatus and A. oryzae.</title>
        <authorList>
            <person name="Galagan J.E."/>
            <person name="Calvo S.E."/>
            <person name="Cuomo C."/>
            <person name="Ma L.J."/>
            <person name="Wortman J.R."/>
            <person name="Batzoglou S."/>
            <person name="Lee S.I."/>
            <person name="Basturkmen M."/>
            <person name="Spevak C.C."/>
            <person name="Clutterbuck J."/>
            <person name="Kapitonov V."/>
            <person name="Jurka J."/>
            <person name="Scazzocchio C."/>
            <person name="Farman M."/>
            <person name="Butler J."/>
            <person name="Purcell S."/>
            <person name="Harris S."/>
            <person name="Braus G.H."/>
            <person name="Draht O."/>
            <person name="Busch S."/>
            <person name="D'Enfert C."/>
            <person name="Bouchier C."/>
            <person name="Goldman G.H."/>
            <person name="Bell-Pedersen D."/>
            <person name="Griffiths-Jones S."/>
            <person name="Doonan J.H."/>
            <person name="Yu J."/>
            <person name="Vienken K."/>
            <person name="Pain A."/>
            <person name="Freitag M."/>
            <person name="Selker E.U."/>
            <person name="Archer D.B."/>
            <person name="Penalva M.A."/>
            <person name="Oakley B.R."/>
            <person name="Momany M."/>
            <person name="Tanaka T."/>
            <person name="Kumagai T."/>
            <person name="Asai K."/>
            <person name="Machida M."/>
            <person name="Nierman W.C."/>
            <person name="Denning D.W."/>
            <person name="Caddick M."/>
            <person name="Hynes M."/>
            <person name="Paoletti M."/>
            <person name="Fischer R."/>
            <person name="Miller B."/>
            <person name="Dyer P."/>
            <person name="Sachs M.S."/>
            <person name="Osmani S.A."/>
            <person name="Birren B.W."/>
        </authorList>
    </citation>
    <scope>NUCLEOTIDE SEQUENCE [LARGE SCALE GENOMIC DNA]</scope>
    <source>
        <strain evidence="3">FGSC A4 / ATCC 38163 / CBS 112.46 / NRRL 194 / M139</strain>
    </source>
</reference>
<dbReference type="HOGENOM" id="CLU_042063_0_0_1"/>
<evidence type="ECO:0000313" key="2">
    <source>
        <dbReference type="EMBL" id="CBF79286.1"/>
    </source>
</evidence>
<name>Q5AXI1_EMENI</name>
<dbReference type="eggNOG" id="ENOG502STHF">
    <property type="taxonomic scope" value="Eukaryota"/>
</dbReference>
<evidence type="ECO:0000313" key="3">
    <source>
        <dbReference type="Proteomes" id="UP000000560"/>
    </source>
</evidence>
<evidence type="ECO:0000259" key="1">
    <source>
        <dbReference type="PROSITE" id="PS50181"/>
    </source>
</evidence>
<dbReference type="InterPro" id="IPR001810">
    <property type="entry name" value="F-box_dom"/>
</dbReference>
<dbReference type="RefSeq" id="XP_664603.1">
    <property type="nucleotide sequence ID" value="XM_659511.1"/>
</dbReference>
<dbReference type="SUPFAM" id="SSF81383">
    <property type="entry name" value="F-box domain"/>
    <property type="match status" value="1"/>
</dbReference>
<dbReference type="KEGG" id="ani:ANIA_06999"/>
<dbReference type="Gene3D" id="1.20.1280.50">
    <property type="match status" value="1"/>
</dbReference>
<sequence>MDSNIQDIISRFKQLNTASARRTVYQQIIDQLNPHEWRDVQKRVNQRTFQKDILGSLPIEIAVQIVQYLDINDVHLLQRVSRRWHEVLSSEPVCSILFRQYTGGSLDSDFKSTFARYSRQRSRLEQGRPVAHVQLDIPFSQDLDYCDGRYAWSADGGTTIVVFEMCSRKTQRFCTENRERFEKFCLSEDLVAAITVRGYCHAWDIRTEYTRSIRLPNTNLSHFVIDSFRVAVYYENFRLDGQEGGVVMHFDLRPGSPRTHRIQPVEELALLSLDKSSNFLTTICLKHYSNRDPSYIPNKPRLRVLKYELHENGEASIARSYTLNLPSSSNRTYLARDLPQYYKNMGFLYVSSSSALSFVLPITYHPQTEQVCIHALLDLRVADSLSMANVDNGILYWVRDDDGKQSIWISNPYAVTPLCASRGLEFDLPRAPPDETPLMGHHRRLLTGDSRFVSMTDISGTQVWFFEDANQLGYVETNP</sequence>
<dbReference type="SMART" id="SM00256">
    <property type="entry name" value="FBOX"/>
    <property type="match status" value="1"/>
</dbReference>
<accession>C8VC99</accession>
<proteinExistence type="predicted"/>
<dbReference type="InterPro" id="IPR036047">
    <property type="entry name" value="F-box-like_dom_sf"/>
</dbReference>
<dbReference type="OMA" id="IPHRPAK"/>
<reference evidence="3" key="2">
    <citation type="journal article" date="2009" name="Fungal Genet. Biol.">
        <title>The 2008 update of the Aspergillus nidulans genome annotation: a community effort.</title>
        <authorList>
            <person name="Wortman J.R."/>
            <person name="Gilsenan J.M."/>
            <person name="Joardar V."/>
            <person name="Deegan J."/>
            <person name="Clutterbuck J."/>
            <person name="Andersen M.R."/>
            <person name="Archer D."/>
            <person name="Bencina M."/>
            <person name="Braus G."/>
            <person name="Coutinho P."/>
            <person name="von Dohren H."/>
            <person name="Doonan J."/>
            <person name="Driessen A.J."/>
            <person name="Durek P."/>
            <person name="Espeso E."/>
            <person name="Fekete E."/>
            <person name="Flipphi M."/>
            <person name="Estrada C.G."/>
            <person name="Geysens S."/>
            <person name="Goldman G."/>
            <person name="de Groot P.W."/>
            <person name="Hansen K."/>
            <person name="Harris S.D."/>
            <person name="Heinekamp T."/>
            <person name="Helmstaedt K."/>
            <person name="Henrissat B."/>
            <person name="Hofmann G."/>
            <person name="Homan T."/>
            <person name="Horio T."/>
            <person name="Horiuchi H."/>
            <person name="James S."/>
            <person name="Jones M."/>
            <person name="Karaffa L."/>
            <person name="Karanyi Z."/>
            <person name="Kato M."/>
            <person name="Keller N."/>
            <person name="Kelly D.E."/>
            <person name="Kiel J.A."/>
            <person name="Kim J.M."/>
            <person name="van der Klei I.J."/>
            <person name="Klis F.M."/>
            <person name="Kovalchuk A."/>
            <person name="Krasevec N."/>
            <person name="Kubicek C.P."/>
            <person name="Liu B."/>
            <person name="Maccabe A."/>
            <person name="Meyer V."/>
            <person name="Mirabito P."/>
            <person name="Miskei M."/>
            <person name="Mos M."/>
            <person name="Mullins J."/>
            <person name="Nelson D.R."/>
            <person name="Nielsen J."/>
            <person name="Oakley B.R."/>
            <person name="Osmani S.A."/>
            <person name="Pakula T."/>
            <person name="Paszewski A."/>
            <person name="Paulsen I."/>
            <person name="Pilsyk S."/>
            <person name="Pocsi I."/>
            <person name="Punt P.J."/>
            <person name="Ram A.F."/>
            <person name="Ren Q."/>
            <person name="Robellet X."/>
            <person name="Robson G."/>
            <person name="Seiboth B."/>
            <person name="van Solingen P."/>
            <person name="Specht T."/>
            <person name="Sun J."/>
            <person name="Taheri-Talesh N."/>
            <person name="Takeshita N."/>
            <person name="Ussery D."/>
            <person name="vanKuyk P.A."/>
            <person name="Visser H."/>
            <person name="van de Vondervoort P.J."/>
            <person name="de Vries R.P."/>
            <person name="Walton J."/>
            <person name="Xiang X."/>
            <person name="Xiong Y."/>
            <person name="Zeng A.P."/>
            <person name="Brandt B.W."/>
            <person name="Cornell M.J."/>
            <person name="van den Hondel C.A."/>
            <person name="Visser J."/>
            <person name="Oliver S.G."/>
            <person name="Turner G."/>
        </authorList>
    </citation>
    <scope>GENOME REANNOTATION</scope>
    <source>
        <strain evidence="3">FGSC A4 / ATCC 38163 / CBS 112.46 / NRRL 194 / M139</strain>
    </source>
</reference>
<accession>Q5AXI1</accession>